<dbReference type="InterPro" id="IPR013881">
    <property type="entry name" value="Pre-mRNA_splic_Prp3_dom"/>
</dbReference>
<dbReference type="Proteomes" id="UP001108240">
    <property type="component" value="Unplaced"/>
</dbReference>
<comment type="function">
    <text evidence="9">Plays a role in pre-mRNA splicing as component of the U4/U6-U5 tri-snRNP complex that is involved in spliceosome assembly, and as component of the precatalytic spliceosome (spliceosome B complex).</text>
</comment>
<organism evidence="11 12">
    <name type="scientific">Cyprinus carpio carpio</name>
    <dbReference type="NCBI Taxonomy" id="630221"/>
    <lineage>
        <taxon>Eukaryota</taxon>
        <taxon>Metazoa</taxon>
        <taxon>Chordata</taxon>
        <taxon>Craniata</taxon>
        <taxon>Vertebrata</taxon>
        <taxon>Euteleostomi</taxon>
        <taxon>Actinopterygii</taxon>
        <taxon>Neopterygii</taxon>
        <taxon>Teleostei</taxon>
        <taxon>Ostariophysi</taxon>
        <taxon>Cypriniformes</taxon>
        <taxon>Cyprinidae</taxon>
        <taxon>Cyprininae</taxon>
        <taxon>Cyprinus</taxon>
    </lineage>
</organism>
<keyword evidence="5" id="KW-0747">Spliceosome</keyword>
<dbReference type="GO" id="GO:0005681">
    <property type="term" value="C:spliceosomal complex"/>
    <property type="evidence" value="ECO:0007669"/>
    <property type="project" value="UniProtKB-KW"/>
</dbReference>
<keyword evidence="12" id="KW-1185">Reference proteome</keyword>
<dbReference type="Pfam" id="PF01480">
    <property type="entry name" value="PWI"/>
    <property type="match status" value="1"/>
</dbReference>
<dbReference type="Gene3D" id="1.20.1390.10">
    <property type="entry name" value="PWI domain"/>
    <property type="match status" value="1"/>
</dbReference>
<evidence type="ECO:0000256" key="8">
    <source>
        <dbReference type="ARBA" id="ARBA00032955"/>
    </source>
</evidence>
<dbReference type="Pfam" id="PF08572">
    <property type="entry name" value="PRP3"/>
    <property type="match status" value="1"/>
</dbReference>
<dbReference type="Pfam" id="PF06544">
    <property type="entry name" value="Prp3_C"/>
    <property type="match status" value="1"/>
</dbReference>
<evidence type="ECO:0000259" key="10">
    <source>
        <dbReference type="PROSITE" id="PS51025"/>
    </source>
</evidence>
<evidence type="ECO:0000256" key="2">
    <source>
        <dbReference type="ARBA" id="ARBA00016514"/>
    </source>
</evidence>
<comment type="subcellular location">
    <subcellularLocation>
        <location evidence="1">Nucleus</location>
    </subcellularLocation>
</comment>
<evidence type="ECO:0000256" key="3">
    <source>
        <dbReference type="ARBA" id="ARBA00022553"/>
    </source>
</evidence>
<evidence type="ECO:0000256" key="6">
    <source>
        <dbReference type="ARBA" id="ARBA00023187"/>
    </source>
</evidence>
<dbReference type="SUPFAM" id="SSF101233">
    <property type="entry name" value="PWI domain"/>
    <property type="match status" value="1"/>
</dbReference>
<reference evidence="11" key="2">
    <citation type="submission" date="2025-09" db="UniProtKB">
        <authorList>
            <consortium name="Ensembl"/>
        </authorList>
    </citation>
    <scope>IDENTIFICATION</scope>
</reference>
<dbReference type="FunFam" id="1.20.1390.10:FF:000003">
    <property type="entry name" value="U4/U6 small nuclear ribonucleoprotein Prp3"/>
    <property type="match status" value="1"/>
</dbReference>
<dbReference type="SMART" id="SM00311">
    <property type="entry name" value="PWI"/>
    <property type="match status" value="1"/>
</dbReference>
<dbReference type="InterPro" id="IPR036483">
    <property type="entry name" value="PWI_dom_sf"/>
</dbReference>
<dbReference type="GO" id="GO:0046540">
    <property type="term" value="C:U4/U6 x U5 tri-snRNP complex"/>
    <property type="evidence" value="ECO:0007669"/>
    <property type="project" value="InterPro"/>
</dbReference>
<keyword evidence="4" id="KW-0507">mRNA processing</keyword>
<dbReference type="Ensembl" id="ENSCCRT00000057276.2">
    <property type="protein sequence ID" value="ENSCCRP00000052841.2"/>
    <property type="gene ID" value="ENSCCRG00000028229.2"/>
</dbReference>
<dbReference type="PROSITE" id="PS51025">
    <property type="entry name" value="PWI"/>
    <property type="match status" value="1"/>
</dbReference>
<dbReference type="PANTHER" id="PTHR14212">
    <property type="entry name" value="U4/U6-ASSOCIATED RNA SPLICING FACTOR-RELATED"/>
    <property type="match status" value="1"/>
</dbReference>
<dbReference type="InterPro" id="IPR027104">
    <property type="entry name" value="Prp3"/>
</dbReference>
<keyword evidence="6" id="KW-0508">mRNA splicing</keyword>
<evidence type="ECO:0000313" key="11">
    <source>
        <dbReference type="Ensembl" id="ENSCCRP00000052841.2"/>
    </source>
</evidence>
<sequence>MSLPKREVDELRPWVERTVKKVLGFSEPTVVTAALHCVGKGLDKRKTTDQLRPFLDDSASSFVERLFEALEESRNSRGNRAAGEKNRKRELKEVFGDEMEGVKGGDSVESVVKKKRVPRFEEVEEPPVLPGPPTESPGMLTKMQIKQMMEAATRQIEERKKQLSFVTPGPIMQPRLVPSQTDSSAPHPILPTVGATQSIAPSQAANFMNDAIEKARKAAELQAKIQSTLAMKPGILGALGNTGPHNLVALANLHAMVFLYLLIVKWNHVRSQSQHPSFWMKVELTHRMPTLKANIRAVKREQFRQQLKEKPSDDLESTSYFDSRVAINSAQRAKRGFRFHEQGRFEKIAQRIRTKAQLEKLQMEIAQAAKKTGIQASTKLALIAPKKELGEGEIPHIEWWDSYILPSHIELSAHINFDEVEMHGVTNLVEHPIQMAPPVDTDKPVTLGVYLTKKEQKKLRRQTRREAQKELQEKVRLGLMPPPEPKVRISNLMRVLGTEAVQDPTKVEAHVRAQMAKRQKAHEEANAARKLTAEQRKEKKVKKLKEDLSHGVHIAVYRIRNLHNPAKKFKVEANANQLYLTGTVVLHKDVNIVVVEGGPKAQKKFKRLMLNRIKWDEPNSKRDDSDDEGSRKYNKCTLVWEGTAKERSYGEVKFKQCPTESMAREHFKKHGTEHYWDLALSQSVLETTDD</sequence>
<evidence type="ECO:0000256" key="1">
    <source>
        <dbReference type="ARBA" id="ARBA00004123"/>
    </source>
</evidence>
<keyword evidence="7" id="KW-0539">Nucleus</keyword>
<evidence type="ECO:0000256" key="4">
    <source>
        <dbReference type="ARBA" id="ARBA00022664"/>
    </source>
</evidence>
<feature type="domain" description="PWI" evidence="10">
    <location>
        <begin position="1"/>
        <end position="87"/>
    </location>
</feature>
<dbReference type="PANTHER" id="PTHR14212:SF0">
    <property type="entry name" value="U4_U6 SMALL NUCLEAR RIBONUCLEOPROTEIN PRP3"/>
    <property type="match status" value="1"/>
</dbReference>
<name>A0A8C1CUL7_CYPCA</name>
<dbReference type="GeneTree" id="ENSGT00390000011497"/>
<evidence type="ECO:0000256" key="5">
    <source>
        <dbReference type="ARBA" id="ARBA00022728"/>
    </source>
</evidence>
<dbReference type="AlphaFoldDB" id="A0A8C1CUL7"/>
<evidence type="ECO:0000256" key="9">
    <source>
        <dbReference type="ARBA" id="ARBA00035603"/>
    </source>
</evidence>
<dbReference type="GO" id="GO:0000398">
    <property type="term" value="P:mRNA splicing, via spliceosome"/>
    <property type="evidence" value="ECO:0007669"/>
    <property type="project" value="InterPro"/>
</dbReference>
<dbReference type="CDD" id="cd24162">
    <property type="entry name" value="Prp3_C"/>
    <property type="match status" value="1"/>
</dbReference>
<dbReference type="InterPro" id="IPR002483">
    <property type="entry name" value="PWI_dom"/>
</dbReference>
<reference evidence="11" key="1">
    <citation type="submission" date="2025-08" db="UniProtKB">
        <authorList>
            <consortium name="Ensembl"/>
        </authorList>
    </citation>
    <scope>IDENTIFICATION</scope>
</reference>
<evidence type="ECO:0000256" key="7">
    <source>
        <dbReference type="ARBA" id="ARBA00023242"/>
    </source>
</evidence>
<accession>A0A8C1CUL7</accession>
<protein>
    <recommendedName>
        <fullName evidence="2">U4/U6 small nuclear ribonucleoprotein Prp3</fullName>
    </recommendedName>
    <alternativeName>
        <fullName evidence="8">Pre-mRNA-splicing factor 3</fullName>
    </alternativeName>
</protein>
<keyword evidence="3" id="KW-0597">Phosphoprotein</keyword>
<evidence type="ECO:0000313" key="12">
    <source>
        <dbReference type="Proteomes" id="UP001108240"/>
    </source>
</evidence>
<proteinExistence type="predicted"/>
<dbReference type="InterPro" id="IPR010541">
    <property type="entry name" value="Prp3_C"/>
</dbReference>